<dbReference type="AlphaFoldDB" id="A0A1H3YIH0"/>
<reference evidence="1 2" key="1">
    <citation type="submission" date="2016-10" db="EMBL/GenBank/DDBJ databases">
        <authorList>
            <person name="de Groot N.N."/>
        </authorList>
    </citation>
    <scope>NUCLEOTIDE SEQUENCE [LARGE SCALE GENOMIC DNA]</scope>
    <source>
        <strain evidence="1 2">NLAE-zl-G339</strain>
    </source>
</reference>
<sequence length="71" mass="8199">MAWLAVNKNGTELITPEKPVRVRGYQWDYSEEMCIESEQGSVSIEIELPKGSIYRLIGKELTWDDEPVELK</sequence>
<dbReference type="RefSeq" id="WP_074704784.1">
    <property type="nucleotide sequence ID" value="NZ_FNRP01000002.1"/>
</dbReference>
<gene>
    <name evidence="1" type="ORF">SAMN04487924_102234</name>
</gene>
<evidence type="ECO:0000313" key="2">
    <source>
        <dbReference type="Proteomes" id="UP000183040"/>
    </source>
</evidence>
<proteinExistence type="predicted"/>
<evidence type="ECO:0000313" key="1">
    <source>
        <dbReference type="EMBL" id="SEA11346.1"/>
    </source>
</evidence>
<protein>
    <recommendedName>
        <fullName evidence="3">Fructan hydrolase</fullName>
    </recommendedName>
</protein>
<dbReference type="Proteomes" id="UP000183040">
    <property type="component" value="Unassembled WGS sequence"/>
</dbReference>
<name>A0A1H3YIH0_9BACE</name>
<evidence type="ECO:0008006" key="3">
    <source>
        <dbReference type="Google" id="ProtNLM"/>
    </source>
</evidence>
<accession>A0A1H3YIH0</accession>
<dbReference type="EMBL" id="FNRP01000002">
    <property type="protein sequence ID" value="SEA11346.1"/>
    <property type="molecule type" value="Genomic_DNA"/>
</dbReference>
<organism evidence="1 2">
    <name type="scientific">Bacteroides xylanisolvens</name>
    <dbReference type="NCBI Taxonomy" id="371601"/>
    <lineage>
        <taxon>Bacteria</taxon>
        <taxon>Pseudomonadati</taxon>
        <taxon>Bacteroidota</taxon>
        <taxon>Bacteroidia</taxon>
        <taxon>Bacteroidales</taxon>
        <taxon>Bacteroidaceae</taxon>
        <taxon>Bacteroides</taxon>
    </lineage>
</organism>